<dbReference type="Proteomes" id="UP000192247">
    <property type="component" value="Unassembled WGS sequence"/>
</dbReference>
<feature type="compositionally biased region" description="Polar residues" evidence="1">
    <location>
        <begin position="499"/>
        <end position="509"/>
    </location>
</feature>
<feature type="region of interest" description="Disordered" evidence="1">
    <location>
        <begin position="1"/>
        <end position="25"/>
    </location>
</feature>
<feature type="region of interest" description="Disordered" evidence="1">
    <location>
        <begin position="239"/>
        <end position="267"/>
    </location>
</feature>
<feature type="region of interest" description="Disordered" evidence="1">
    <location>
        <begin position="478"/>
        <end position="509"/>
    </location>
</feature>
<evidence type="ECO:0000256" key="1">
    <source>
        <dbReference type="SAM" id="MobiDB-lite"/>
    </source>
</evidence>
<keyword evidence="3" id="KW-1185">Reference proteome</keyword>
<dbReference type="PANTHER" id="PTHR40240">
    <property type="entry name" value="PLEXUS, ISOFORM A"/>
    <property type="match status" value="1"/>
</dbReference>
<feature type="compositionally biased region" description="Low complexity" evidence="1">
    <location>
        <begin position="144"/>
        <end position="172"/>
    </location>
</feature>
<organism evidence="2 3">
    <name type="scientific">Tropilaelaps mercedesae</name>
    <dbReference type="NCBI Taxonomy" id="418985"/>
    <lineage>
        <taxon>Eukaryota</taxon>
        <taxon>Metazoa</taxon>
        <taxon>Ecdysozoa</taxon>
        <taxon>Arthropoda</taxon>
        <taxon>Chelicerata</taxon>
        <taxon>Arachnida</taxon>
        <taxon>Acari</taxon>
        <taxon>Parasitiformes</taxon>
        <taxon>Mesostigmata</taxon>
        <taxon>Gamasina</taxon>
        <taxon>Dermanyssoidea</taxon>
        <taxon>Laelapidae</taxon>
        <taxon>Tropilaelaps</taxon>
    </lineage>
</organism>
<feature type="compositionally biased region" description="Polar residues" evidence="1">
    <location>
        <begin position="195"/>
        <end position="207"/>
    </location>
</feature>
<feature type="region of interest" description="Disordered" evidence="1">
    <location>
        <begin position="143"/>
        <end position="207"/>
    </location>
</feature>
<dbReference type="OrthoDB" id="8744624at2759"/>
<dbReference type="InParanoid" id="A0A1V9XHV8"/>
<evidence type="ECO:0008006" key="4">
    <source>
        <dbReference type="Google" id="ProtNLM"/>
    </source>
</evidence>
<dbReference type="EMBL" id="MNPL01010457">
    <property type="protein sequence ID" value="OQR73114.1"/>
    <property type="molecule type" value="Genomic_DNA"/>
</dbReference>
<evidence type="ECO:0000313" key="2">
    <source>
        <dbReference type="EMBL" id="OQR73114.1"/>
    </source>
</evidence>
<sequence length="907" mass="100343">MVGVLPAGGTQRVKHDQQQQQPQQLPLHGVDQQLQQAQLARSCYVCGGTPARALLPSRQLFDASGKSLPFFPFLEKHSAPPGAERPSPEGCVLACNVCYALLIQQWESYEVQRVPLSKRTYWLKRLDNGPFSGLDLRAEEYQKQHQQMKQQQQVQQLSLPQQHQQRQQTPPQAAGYRMIPTSTRDIKEEPGVRTTHGSAPSNGQNILDLSRPAGRVTPEHPKGSIVNNNTIAYDYSKHAKRTADSPSPLRRESRTPEIPPPRDMTTETSDVCFVCGGQVPRGTLLNIFAKPIANCPFFPSLLQHEKPPRSFPIDQKMGRVKACTSCHAFLLQQWDTYQKHNVPPSERHYQMPPPRAFGCPALPLGALPPPKIVQKTMPAPPTTFVCFTCGAELPASVQRTVPTAPAGGEAYFGFLRFLVPPPGAQPVNAQGFVTICSPCQKNLQRQYRVFEISNVPEHKRNYKIMVNEREPNLLPAAPAAAAPHKAPNQQAASLPSHKPASTNPLSRSTSGPRYVGCYICEKIAPTEQLIPVDTQAQREGGAFFPVIEDLPRPIAAMPMDESARVLLCTVCRSNLMLQWNTFEASGIPYQHRVYQVNSAPSPTAVPALQPPTRPPVITAQPPAPRTPEGGNKCSGPLPLCVQVASPQTSEVALSSSSHAHTAHPTAQIQTLLTTVPTASTSTAPVVMQAPLKKAYYGLDLKVKPREPTIPVTSPSPLTNQQPIPVEMVADHDCFFCMERTPNMYTLCVRPITEHAPFFPLIERIAVARGSPNPYLIDPAGNVFSCSFCYHSLMEQWKAYESSPHIEDRDRSARLYNTHDFICYICGIVTYRKRVRSITVADFPFLMTHPRPGGALQLHQAESVVTCLTCFEGLTSQWREFERLGAPLEMRKYNWITMPPPPEQVSVG</sequence>
<name>A0A1V9XHV8_9ACAR</name>
<dbReference type="AlphaFoldDB" id="A0A1V9XHV8"/>
<feature type="compositionally biased region" description="Low complexity" evidence="1">
    <location>
        <begin position="478"/>
        <end position="492"/>
    </location>
</feature>
<accession>A0A1V9XHV8</accession>
<evidence type="ECO:0000313" key="3">
    <source>
        <dbReference type="Proteomes" id="UP000192247"/>
    </source>
</evidence>
<gene>
    <name evidence="2" type="ORF">BIW11_01192</name>
</gene>
<reference evidence="2 3" key="1">
    <citation type="journal article" date="2017" name="Gigascience">
        <title>Draft genome of the honey bee ectoparasitic mite, Tropilaelaps mercedesae, is shaped by the parasitic life history.</title>
        <authorList>
            <person name="Dong X."/>
            <person name="Armstrong S.D."/>
            <person name="Xia D."/>
            <person name="Makepeace B.L."/>
            <person name="Darby A.C."/>
            <person name="Kadowaki T."/>
        </authorList>
    </citation>
    <scope>NUCLEOTIDE SEQUENCE [LARGE SCALE GENOMIC DNA]</scope>
    <source>
        <strain evidence="2">Wuxi-XJTLU</strain>
    </source>
</reference>
<dbReference type="STRING" id="418985.A0A1V9XHV8"/>
<dbReference type="PANTHER" id="PTHR40240:SF1">
    <property type="entry name" value="PLEXUS, ISOFORM A"/>
    <property type="match status" value="1"/>
</dbReference>
<protein>
    <recommendedName>
        <fullName evidence="4">Genetic suppressor element 1-like</fullName>
    </recommendedName>
</protein>
<comment type="caution">
    <text evidence="2">The sequence shown here is derived from an EMBL/GenBank/DDBJ whole genome shotgun (WGS) entry which is preliminary data.</text>
</comment>
<feature type="compositionally biased region" description="Basic and acidic residues" evidence="1">
    <location>
        <begin position="239"/>
        <end position="255"/>
    </location>
</feature>
<proteinExistence type="predicted"/>